<organism evidence="3 5">
    <name type="scientific">Corynebacterium imitans</name>
    <dbReference type="NCBI Taxonomy" id="156978"/>
    <lineage>
        <taxon>Bacteria</taxon>
        <taxon>Bacillati</taxon>
        <taxon>Actinomycetota</taxon>
        <taxon>Actinomycetes</taxon>
        <taxon>Mycobacteriales</taxon>
        <taxon>Corynebacteriaceae</taxon>
        <taxon>Corynebacterium</taxon>
    </lineage>
</organism>
<dbReference type="KEGG" id="cii:CIMIT_11785"/>
<evidence type="ECO:0000259" key="2">
    <source>
        <dbReference type="Pfam" id="PF01494"/>
    </source>
</evidence>
<dbReference type="GO" id="GO:0008688">
    <property type="term" value="F:3-(3-hydroxyphenyl)propionate hydroxylase activity"/>
    <property type="evidence" value="ECO:0007669"/>
    <property type="project" value="UniProtKB-EC"/>
</dbReference>
<reference evidence="4 6" key="2">
    <citation type="submission" date="2017-06" db="EMBL/GenBank/DDBJ databases">
        <authorList>
            <consortium name="Pathogen Informatics"/>
        </authorList>
    </citation>
    <scope>NUCLEOTIDE SEQUENCE [LARGE SCALE GENOMIC DNA]</scope>
    <source>
        <strain evidence="4 6">NCTC13015</strain>
    </source>
</reference>
<name>A0A076NQN7_9CORY</name>
<dbReference type="GO" id="GO:0071949">
    <property type="term" value="F:FAD binding"/>
    <property type="evidence" value="ECO:0007669"/>
    <property type="project" value="InterPro"/>
</dbReference>
<dbReference type="OrthoDB" id="8670884at2"/>
<dbReference type="Gene3D" id="3.30.70.2450">
    <property type="match status" value="1"/>
</dbReference>
<sequence>MGVVNADVDVLVIGTGPVGLALANLLGIRGVSVAVMEKRDQLIDYPRGVGLDDESMRTIQAMGLAKEFLPYTIPHHIMRLVDGAGNVILTNNPQGEPYGWPRKFGFLQPLADKASFEGLSRFPHVTTTFGRELVKIEEVAGGVRATFEHVRGEEGEERTGEQETITAKYLVGCEGGRSFTRKWMGTEFEGKSPSTRWVVVDVNNDPLGAPNVYLGADPNRPYVSIGLPHGVRRWEFMLFDDEPTEKVEDNAFIEELLSEHIPEGTKLDVIRRRVFTHHGRMARSFRKGNVLIAGDAAHLMPVWMGQGYNSGIRDVTNLSWKLAGVLQGKFSPALLDTYDVERRDHAKAMIDLSMTFGTVIKPTDKKVAFARDTAAKLMNLSPRVKEYFADMKFKPVPRYGRGAVVDQATLKPGEADRSNDPSRRPRIITSRVAVNKMSPVGLQLIQPKVEYNGAEVLLDDALGLNHAMVSWGVDPARLFTSEQLAELAAAEIKLVCAVSPTQVEWAKQYVSEDTEVVSDITGALKGFFDTRAVGTVLVRPDRFVAAAMLNAQAGQAWEAYKRAASVRAYPKSTEN</sequence>
<dbReference type="AlphaFoldDB" id="A0A076NQN7"/>
<dbReference type="EC" id="1.14.13.50" evidence="4"/>
<dbReference type="InterPro" id="IPR002938">
    <property type="entry name" value="FAD-bd"/>
</dbReference>
<dbReference type="PANTHER" id="PTHR43476:SF3">
    <property type="entry name" value="FAD-BINDING MONOOXYGENASE"/>
    <property type="match status" value="1"/>
</dbReference>
<dbReference type="eggNOG" id="COG0654">
    <property type="taxonomic scope" value="Bacteria"/>
</dbReference>
<evidence type="ECO:0000256" key="1">
    <source>
        <dbReference type="ARBA" id="ARBA00023002"/>
    </source>
</evidence>
<dbReference type="PANTHER" id="PTHR43476">
    <property type="entry name" value="3-(3-HYDROXY-PHENYL)PROPIONATE/3-HYDROXYCINNAMIC ACID HYDROXYLASE"/>
    <property type="match status" value="1"/>
</dbReference>
<reference evidence="3 5" key="1">
    <citation type="submission" date="2014-08" db="EMBL/GenBank/DDBJ databases">
        <title>Complete genome sequence of Corynebacterium imitans DSM 44264, isolated from a five-month-old boy with suspected pharyngeal diphtheria.</title>
        <authorList>
            <person name="Mollmann S."/>
            <person name="Albersmeier A."/>
            <person name="Ruckert C."/>
            <person name="Tauch A."/>
        </authorList>
    </citation>
    <scope>NUCLEOTIDE SEQUENCE [LARGE SCALE GENOMIC DNA]</scope>
    <source>
        <strain evidence="3 5">DSM 44264</strain>
    </source>
</reference>
<evidence type="ECO:0000313" key="6">
    <source>
        <dbReference type="Proteomes" id="UP000215374"/>
    </source>
</evidence>
<feature type="domain" description="FAD-binding" evidence="2">
    <location>
        <begin position="7"/>
        <end position="352"/>
    </location>
</feature>
<dbReference type="NCBIfam" id="NF004829">
    <property type="entry name" value="PRK06183.1-3"/>
    <property type="match status" value="1"/>
</dbReference>
<evidence type="ECO:0000313" key="3">
    <source>
        <dbReference type="EMBL" id="AIJ34466.1"/>
    </source>
</evidence>
<dbReference type="GO" id="GO:0019622">
    <property type="term" value="P:3-(3-hydroxy)phenylpropionate catabolic process"/>
    <property type="evidence" value="ECO:0007669"/>
    <property type="project" value="TreeGrafter"/>
</dbReference>
<dbReference type="Pfam" id="PF01494">
    <property type="entry name" value="FAD_binding_3"/>
    <property type="match status" value="1"/>
</dbReference>
<dbReference type="EC" id="1.14.13.127" evidence="4"/>
<dbReference type="InterPro" id="IPR050631">
    <property type="entry name" value="PheA/TfdB_FAD_monoxygenase"/>
</dbReference>
<dbReference type="STRING" id="156978.CIMIT_11785"/>
<dbReference type="Proteomes" id="UP000028780">
    <property type="component" value="Chromosome"/>
</dbReference>
<dbReference type="SUPFAM" id="SSF51905">
    <property type="entry name" value="FAD/NAD(P)-binding domain"/>
    <property type="match status" value="1"/>
</dbReference>
<evidence type="ECO:0000313" key="5">
    <source>
        <dbReference type="Proteomes" id="UP000028780"/>
    </source>
</evidence>
<keyword evidence="1 4" id="KW-0560">Oxidoreductase</keyword>
<accession>A0A076NQN7</accession>
<dbReference type="InterPro" id="IPR036188">
    <property type="entry name" value="FAD/NAD-bd_sf"/>
</dbReference>
<dbReference type="HOGENOM" id="CLU_009665_20_2_11"/>
<proteinExistence type="predicted"/>
<evidence type="ECO:0000313" key="4">
    <source>
        <dbReference type="EMBL" id="SNV87550.1"/>
    </source>
</evidence>
<dbReference type="PRINTS" id="PR00420">
    <property type="entry name" value="RNGMNOXGNASE"/>
</dbReference>
<gene>
    <name evidence="4" type="primary">MhpA</name>
    <name evidence="3" type="ORF">CIMIT_11785</name>
    <name evidence="4" type="ORF">SAMEA4535761_02415</name>
</gene>
<dbReference type="EMBL" id="CP009211">
    <property type="protein sequence ID" value="AIJ34466.1"/>
    <property type="molecule type" value="Genomic_DNA"/>
</dbReference>
<dbReference type="EMBL" id="LT906467">
    <property type="protein sequence ID" value="SNV87550.1"/>
    <property type="molecule type" value="Genomic_DNA"/>
</dbReference>
<dbReference type="Proteomes" id="UP000215374">
    <property type="component" value="Chromosome 1"/>
</dbReference>
<dbReference type="Gene3D" id="3.50.50.60">
    <property type="entry name" value="FAD/NAD(P)-binding domain"/>
    <property type="match status" value="1"/>
</dbReference>
<keyword evidence="5" id="KW-1185">Reference proteome</keyword>
<protein>
    <submittedName>
        <fullName evidence="3">3-(3-hydroxyphenyl)propionate hydroxylase</fullName>
        <ecNumber evidence="4">1.14.13.127</ecNumber>
        <ecNumber evidence="4">1.14.13.50</ecNumber>
    </submittedName>
</protein>
<dbReference type="RefSeq" id="WP_038593254.1">
    <property type="nucleotide sequence ID" value="NZ_CP009211.1"/>
</dbReference>
<dbReference type="GO" id="GO:0018677">
    <property type="term" value="F:pentachlorophenol monooxygenase activity"/>
    <property type="evidence" value="ECO:0007669"/>
    <property type="project" value="UniProtKB-EC"/>
</dbReference>